<dbReference type="EMBL" id="AP025314">
    <property type="protein sequence ID" value="BDD09901.1"/>
    <property type="molecule type" value="Genomic_DNA"/>
</dbReference>
<dbReference type="RefSeq" id="WP_338391485.1">
    <property type="nucleotide sequence ID" value="NZ_AP025314.1"/>
</dbReference>
<name>A0AAU9CLM3_9BACT</name>
<dbReference type="AlphaFoldDB" id="A0AAU9CLM3"/>
<evidence type="ECO:0000256" key="1">
    <source>
        <dbReference type="SAM" id="Coils"/>
    </source>
</evidence>
<organism evidence="2 3">
    <name type="scientific">Fulvitalea axinellae</name>
    <dbReference type="NCBI Taxonomy" id="1182444"/>
    <lineage>
        <taxon>Bacteria</taxon>
        <taxon>Pseudomonadati</taxon>
        <taxon>Bacteroidota</taxon>
        <taxon>Cytophagia</taxon>
        <taxon>Cytophagales</taxon>
        <taxon>Persicobacteraceae</taxon>
        <taxon>Fulvitalea</taxon>
    </lineage>
</organism>
<evidence type="ECO:0008006" key="4">
    <source>
        <dbReference type="Google" id="ProtNLM"/>
    </source>
</evidence>
<dbReference type="Proteomes" id="UP001348817">
    <property type="component" value="Chromosome"/>
</dbReference>
<accession>A0AAU9CLM3</accession>
<keyword evidence="1" id="KW-0175">Coiled coil</keyword>
<protein>
    <recommendedName>
        <fullName evidence="4">CARD domain-containing protein</fullName>
    </recommendedName>
</protein>
<gene>
    <name evidence="2" type="ORF">FUAX_23330</name>
</gene>
<sequence length="65" mass="7710">MILTDKELKDYYNGLQKTIELNLKLLQDGIVEPEALAEELEQLEQLKEKINQTLLKRKKEQKKQL</sequence>
<dbReference type="KEGG" id="fax:FUAX_23330"/>
<evidence type="ECO:0000313" key="3">
    <source>
        <dbReference type="Proteomes" id="UP001348817"/>
    </source>
</evidence>
<keyword evidence="3" id="KW-1185">Reference proteome</keyword>
<feature type="coiled-coil region" evidence="1">
    <location>
        <begin position="33"/>
        <end position="63"/>
    </location>
</feature>
<evidence type="ECO:0000313" key="2">
    <source>
        <dbReference type="EMBL" id="BDD09901.1"/>
    </source>
</evidence>
<reference evidence="2 3" key="1">
    <citation type="submission" date="2021-12" db="EMBL/GenBank/DDBJ databases">
        <title>Genome sequencing of bacteria with rrn-lacking chromosome and rrn-plasmid.</title>
        <authorList>
            <person name="Anda M."/>
            <person name="Iwasaki W."/>
        </authorList>
    </citation>
    <scope>NUCLEOTIDE SEQUENCE [LARGE SCALE GENOMIC DNA]</scope>
    <source>
        <strain evidence="2 3">DSM 100852</strain>
    </source>
</reference>
<proteinExistence type="predicted"/>